<dbReference type="Proteomes" id="UP000765509">
    <property type="component" value="Unassembled WGS sequence"/>
</dbReference>
<evidence type="ECO:0000313" key="2">
    <source>
        <dbReference type="EMBL" id="MBW0490387.1"/>
    </source>
</evidence>
<dbReference type="AlphaFoldDB" id="A0A9Q3CV39"/>
<evidence type="ECO:0000256" key="1">
    <source>
        <dbReference type="SAM" id="MobiDB-lite"/>
    </source>
</evidence>
<keyword evidence="3" id="KW-1185">Reference proteome</keyword>
<name>A0A9Q3CV39_9BASI</name>
<organism evidence="2 3">
    <name type="scientific">Austropuccinia psidii MF-1</name>
    <dbReference type="NCBI Taxonomy" id="1389203"/>
    <lineage>
        <taxon>Eukaryota</taxon>
        <taxon>Fungi</taxon>
        <taxon>Dikarya</taxon>
        <taxon>Basidiomycota</taxon>
        <taxon>Pucciniomycotina</taxon>
        <taxon>Pucciniomycetes</taxon>
        <taxon>Pucciniales</taxon>
        <taxon>Sphaerophragmiaceae</taxon>
        <taxon>Austropuccinia</taxon>
    </lineage>
</organism>
<comment type="caution">
    <text evidence="2">The sequence shown here is derived from an EMBL/GenBank/DDBJ whole genome shotgun (WGS) entry which is preliminary data.</text>
</comment>
<gene>
    <name evidence="2" type="ORF">O181_030102</name>
</gene>
<dbReference type="EMBL" id="AVOT02010558">
    <property type="protein sequence ID" value="MBW0490387.1"/>
    <property type="molecule type" value="Genomic_DNA"/>
</dbReference>
<reference evidence="2" key="1">
    <citation type="submission" date="2021-03" db="EMBL/GenBank/DDBJ databases">
        <title>Draft genome sequence of rust myrtle Austropuccinia psidii MF-1, a brazilian biotype.</title>
        <authorList>
            <person name="Quecine M.C."/>
            <person name="Pachon D.M.R."/>
            <person name="Bonatelli M.L."/>
            <person name="Correr F.H."/>
            <person name="Franceschini L.M."/>
            <person name="Leite T.F."/>
            <person name="Margarido G.R.A."/>
            <person name="Almeida C.A."/>
            <person name="Ferrarezi J.A."/>
            <person name="Labate C.A."/>
        </authorList>
    </citation>
    <scope>NUCLEOTIDE SEQUENCE</scope>
    <source>
        <strain evidence="2">MF-1</strain>
    </source>
</reference>
<evidence type="ECO:0000313" key="3">
    <source>
        <dbReference type="Proteomes" id="UP000765509"/>
    </source>
</evidence>
<accession>A0A9Q3CV39</accession>
<sequence>MSHTLTCHIIENVQLCHHHVGWGSGPYAHAYGPGPARAHTHAPAPAWEHAHAPAPAHTNATAPHPWYCAAGSTSVIHKMKIPRRRSPFMDDLVR</sequence>
<protein>
    <submittedName>
        <fullName evidence="2">Uncharacterized protein</fullName>
    </submittedName>
</protein>
<feature type="region of interest" description="Disordered" evidence="1">
    <location>
        <begin position="34"/>
        <end position="57"/>
    </location>
</feature>
<proteinExistence type="predicted"/>